<dbReference type="PANTHER" id="PTHR33240">
    <property type="entry name" value="OS08G0508500 PROTEIN"/>
    <property type="match status" value="1"/>
</dbReference>
<feature type="region of interest" description="Disordered" evidence="1">
    <location>
        <begin position="46"/>
        <end position="134"/>
    </location>
</feature>
<sequence>MFTDKDKVDKSRYCAYHKAHGHNTDQCRNLIAALLKLIDDPQVKKFTHPGEKRKKGGRFGDGLDSDEDADMNPRRKKPQQGAPNEILMFSPTHQGESGTFAGRKRDRSPRPGTDQTDFSPRRVNTSRGESLLSRRQTKAYARQAYYAGQRVMHAGSRPAAEPTPNKISFTDEDAFLFDHPHSDALVITTPIMAIKIHRIMVDTGAYASILYYNTFKKMGIDRKEVQPCRERIQGFNGQMTTPVGQWTAQASTMPSWAGQPSTS</sequence>
<gene>
    <name evidence="2" type="ORF">SHERM_12086</name>
</gene>
<reference evidence="2" key="1">
    <citation type="submission" date="2019-12" db="EMBL/GenBank/DDBJ databases">
        <authorList>
            <person name="Scholes J."/>
        </authorList>
    </citation>
    <scope>NUCLEOTIDE SEQUENCE</scope>
</reference>
<dbReference type="PANTHER" id="PTHR33240:SF15">
    <property type="entry name" value="GAG-PRO-LIKE PROTEIN"/>
    <property type="match status" value="1"/>
</dbReference>
<feature type="compositionally biased region" description="Basic residues" evidence="1">
    <location>
        <begin position="46"/>
        <end position="57"/>
    </location>
</feature>
<evidence type="ECO:0000256" key="1">
    <source>
        <dbReference type="SAM" id="MobiDB-lite"/>
    </source>
</evidence>
<dbReference type="EMBL" id="CACSLK010006221">
    <property type="protein sequence ID" value="CAA0810498.1"/>
    <property type="molecule type" value="Genomic_DNA"/>
</dbReference>
<protein>
    <submittedName>
        <fullName evidence="2">Uncharacterized protein</fullName>
    </submittedName>
</protein>
<comment type="caution">
    <text evidence="2">The sequence shown here is derived from an EMBL/GenBank/DDBJ whole genome shotgun (WGS) entry which is preliminary data.</text>
</comment>
<evidence type="ECO:0000313" key="2">
    <source>
        <dbReference type="EMBL" id="CAA0810498.1"/>
    </source>
</evidence>
<dbReference type="Proteomes" id="UP001153555">
    <property type="component" value="Unassembled WGS sequence"/>
</dbReference>
<evidence type="ECO:0000313" key="3">
    <source>
        <dbReference type="Proteomes" id="UP001153555"/>
    </source>
</evidence>
<dbReference type="CDD" id="cd00303">
    <property type="entry name" value="retropepsin_like"/>
    <property type="match status" value="1"/>
</dbReference>
<accession>A0A9N7MPH7</accession>
<organism evidence="2 3">
    <name type="scientific">Striga hermonthica</name>
    <name type="common">Purple witchweed</name>
    <name type="synonym">Buchnera hermonthica</name>
    <dbReference type="NCBI Taxonomy" id="68872"/>
    <lineage>
        <taxon>Eukaryota</taxon>
        <taxon>Viridiplantae</taxon>
        <taxon>Streptophyta</taxon>
        <taxon>Embryophyta</taxon>
        <taxon>Tracheophyta</taxon>
        <taxon>Spermatophyta</taxon>
        <taxon>Magnoliopsida</taxon>
        <taxon>eudicotyledons</taxon>
        <taxon>Gunneridae</taxon>
        <taxon>Pentapetalae</taxon>
        <taxon>asterids</taxon>
        <taxon>lamiids</taxon>
        <taxon>Lamiales</taxon>
        <taxon>Orobanchaceae</taxon>
        <taxon>Buchnereae</taxon>
        <taxon>Striga</taxon>
    </lineage>
</organism>
<feature type="compositionally biased region" description="Polar residues" evidence="1">
    <location>
        <begin position="113"/>
        <end position="128"/>
    </location>
</feature>
<dbReference type="AlphaFoldDB" id="A0A9N7MPH7"/>
<proteinExistence type="predicted"/>
<name>A0A9N7MPH7_STRHE</name>
<keyword evidence="3" id="KW-1185">Reference proteome</keyword>